<feature type="non-terminal residue" evidence="1">
    <location>
        <position position="454"/>
    </location>
</feature>
<comment type="caution">
    <text evidence="1">The sequence shown here is derived from an EMBL/GenBank/DDBJ whole genome shotgun (WGS) entry which is preliminary data.</text>
</comment>
<organism evidence="1 2">
    <name type="scientific">Mortierella hygrophila</name>
    <dbReference type="NCBI Taxonomy" id="979708"/>
    <lineage>
        <taxon>Eukaryota</taxon>
        <taxon>Fungi</taxon>
        <taxon>Fungi incertae sedis</taxon>
        <taxon>Mucoromycota</taxon>
        <taxon>Mortierellomycotina</taxon>
        <taxon>Mortierellomycetes</taxon>
        <taxon>Mortierellales</taxon>
        <taxon>Mortierellaceae</taxon>
        <taxon>Mortierella</taxon>
    </lineage>
</organism>
<dbReference type="Proteomes" id="UP000723463">
    <property type="component" value="Unassembled WGS sequence"/>
</dbReference>
<evidence type="ECO:0008006" key="3">
    <source>
        <dbReference type="Google" id="ProtNLM"/>
    </source>
</evidence>
<sequence length="454" mass="51096">MIWASSGLTSYLLRTNTYEPDKFESSDHSIFLATFDLHTQIRPANQAELAAQRPKDKKLLPEDADNEAWESFAEQIERCLGTYGRLDNVPQFPATFLAGVAMDPFSENDLRDFPLNAAWELLRDAIMSSAFAHLPSARTGGRPPPPEGERLLLTKIHEIGGIIWSARVTFIEQQLAEGTTKEDVHGKIFDWHRTNGIQLGLSNVPDTEATTEDIINAHIENRDLRFQTHTRETIRGILDVTMGRVNLDHLIVDGDPINTNATGNVSPVTYVLDDPKEIKSRVRQYFCDTFHKARPTQPMSAEWEEAYQPRADIRPEWYDSVMAIPDYAEVCEAVAAAPLGKAPGHSKVSGDLLKRLGPLAQALFVVLRLTLVLSRHSIFHGPNFSVLKGTMTKDPIHILNAVLEDAREYKKEVWVLLQDMKRCFDSVSCQRGGMLELGLRHLKIPQSFIDLCLY</sequence>
<name>A0A9P6EWR8_9FUNG</name>
<evidence type="ECO:0000313" key="2">
    <source>
        <dbReference type="Proteomes" id="UP000723463"/>
    </source>
</evidence>
<accession>A0A9P6EWR8</accession>
<dbReference type="EMBL" id="JAAAXW010000569">
    <property type="protein sequence ID" value="KAF9536744.1"/>
    <property type="molecule type" value="Genomic_DNA"/>
</dbReference>
<dbReference type="AlphaFoldDB" id="A0A9P6EWR8"/>
<protein>
    <recommendedName>
        <fullName evidence="3">Reverse transcriptase domain-containing protein</fullName>
    </recommendedName>
</protein>
<gene>
    <name evidence="1" type="ORF">EC957_009809</name>
</gene>
<proteinExistence type="predicted"/>
<evidence type="ECO:0000313" key="1">
    <source>
        <dbReference type="EMBL" id="KAF9536744.1"/>
    </source>
</evidence>
<keyword evidence="2" id="KW-1185">Reference proteome</keyword>
<reference evidence="1" key="1">
    <citation type="journal article" date="2020" name="Fungal Divers.">
        <title>Resolving the Mortierellaceae phylogeny through synthesis of multi-gene phylogenetics and phylogenomics.</title>
        <authorList>
            <person name="Vandepol N."/>
            <person name="Liber J."/>
            <person name="Desiro A."/>
            <person name="Na H."/>
            <person name="Kennedy M."/>
            <person name="Barry K."/>
            <person name="Grigoriev I.V."/>
            <person name="Miller A.N."/>
            <person name="O'Donnell K."/>
            <person name="Stajich J.E."/>
            <person name="Bonito G."/>
        </authorList>
    </citation>
    <scope>NUCLEOTIDE SEQUENCE</scope>
    <source>
        <strain evidence="1">NRRL 2591</strain>
    </source>
</reference>